<comment type="caution">
    <text evidence="1">The sequence shown here is derived from an EMBL/GenBank/DDBJ whole genome shotgun (WGS) entry which is preliminary data.</text>
</comment>
<protein>
    <submittedName>
        <fullName evidence="1">Uncharacterized protein</fullName>
    </submittedName>
</protein>
<dbReference type="Proteomes" id="UP000178645">
    <property type="component" value="Unassembled WGS sequence"/>
</dbReference>
<accession>A0A1F6Y5J5</accession>
<dbReference type="AlphaFoldDB" id="A0A1F6Y5J5"/>
<organism evidence="1 2">
    <name type="scientific">Candidatus Nomurabacteria bacterium RIFCSPLOWO2_12_FULL_44_11</name>
    <dbReference type="NCBI Taxonomy" id="1801796"/>
    <lineage>
        <taxon>Bacteria</taxon>
        <taxon>Candidatus Nomuraibacteriota</taxon>
    </lineage>
</organism>
<dbReference type="EMBL" id="MFVU01000021">
    <property type="protein sequence ID" value="OGJ01609.1"/>
    <property type="molecule type" value="Genomic_DNA"/>
</dbReference>
<sequence length="157" mass="18682">MLQKRITPVEPHDDNWHYLNYRDELHTESYVEWKYFNFIQKDLAGYIIYYMLDPEKKTKLGGGRLVVRILKDGVLYGMVKKIDMDKIEVDDISASLRMDNARIIEKDTYHYEINCKADDVSWNLNYKQHSPSIDSFSDIHSGLMRWEKLSIWSGKKI</sequence>
<name>A0A1F6Y5J5_9BACT</name>
<evidence type="ECO:0000313" key="2">
    <source>
        <dbReference type="Proteomes" id="UP000178645"/>
    </source>
</evidence>
<gene>
    <name evidence="1" type="ORF">A3G53_02490</name>
</gene>
<proteinExistence type="predicted"/>
<reference evidence="1 2" key="1">
    <citation type="journal article" date="2016" name="Nat. Commun.">
        <title>Thousands of microbial genomes shed light on interconnected biogeochemical processes in an aquifer system.</title>
        <authorList>
            <person name="Anantharaman K."/>
            <person name="Brown C.T."/>
            <person name="Hug L.A."/>
            <person name="Sharon I."/>
            <person name="Castelle C.J."/>
            <person name="Probst A.J."/>
            <person name="Thomas B.C."/>
            <person name="Singh A."/>
            <person name="Wilkins M.J."/>
            <person name="Karaoz U."/>
            <person name="Brodie E.L."/>
            <person name="Williams K.H."/>
            <person name="Hubbard S.S."/>
            <person name="Banfield J.F."/>
        </authorList>
    </citation>
    <scope>NUCLEOTIDE SEQUENCE [LARGE SCALE GENOMIC DNA]</scope>
</reference>
<evidence type="ECO:0000313" key="1">
    <source>
        <dbReference type="EMBL" id="OGJ01609.1"/>
    </source>
</evidence>